<feature type="domain" description="Thioesterase" evidence="2">
    <location>
        <begin position="19"/>
        <end position="238"/>
    </location>
</feature>
<evidence type="ECO:0000256" key="1">
    <source>
        <dbReference type="ARBA" id="ARBA00007169"/>
    </source>
</evidence>
<dbReference type="InterPro" id="IPR029058">
    <property type="entry name" value="AB_hydrolase_fold"/>
</dbReference>
<name>A0AB39P144_9ACTN</name>
<accession>A0AB39P144</accession>
<dbReference type="PANTHER" id="PTHR11487:SF0">
    <property type="entry name" value="S-ACYL FATTY ACID SYNTHASE THIOESTERASE, MEDIUM CHAIN"/>
    <property type="match status" value="1"/>
</dbReference>
<dbReference type="Pfam" id="PF00975">
    <property type="entry name" value="Thioesterase"/>
    <property type="match status" value="1"/>
</dbReference>
<dbReference type="InterPro" id="IPR012223">
    <property type="entry name" value="TEII"/>
</dbReference>
<organism evidence="3">
    <name type="scientific">Streptomyces sp. R21</name>
    <dbReference type="NCBI Taxonomy" id="3238627"/>
    <lineage>
        <taxon>Bacteria</taxon>
        <taxon>Bacillati</taxon>
        <taxon>Actinomycetota</taxon>
        <taxon>Actinomycetes</taxon>
        <taxon>Kitasatosporales</taxon>
        <taxon>Streptomycetaceae</taxon>
        <taxon>Streptomyces</taxon>
    </lineage>
</organism>
<dbReference type="EMBL" id="CP163435">
    <property type="protein sequence ID" value="XDQ23451.1"/>
    <property type="molecule type" value="Genomic_DNA"/>
</dbReference>
<reference evidence="3" key="1">
    <citation type="submission" date="2024-07" db="EMBL/GenBank/DDBJ databases">
        <authorList>
            <person name="Yu S.T."/>
        </authorList>
    </citation>
    <scope>NUCLEOTIDE SEQUENCE</scope>
    <source>
        <strain evidence="3">R21</strain>
    </source>
</reference>
<dbReference type="Gene3D" id="3.40.50.1820">
    <property type="entry name" value="alpha/beta hydrolase"/>
    <property type="match status" value="1"/>
</dbReference>
<dbReference type="SUPFAM" id="SSF53474">
    <property type="entry name" value="alpha/beta-Hydrolases"/>
    <property type="match status" value="1"/>
</dbReference>
<proteinExistence type="inferred from homology"/>
<dbReference type="GO" id="GO:0008610">
    <property type="term" value="P:lipid biosynthetic process"/>
    <property type="evidence" value="ECO:0007669"/>
    <property type="project" value="TreeGrafter"/>
</dbReference>
<dbReference type="RefSeq" id="WP_369229184.1">
    <property type="nucleotide sequence ID" value="NZ_CP163435.1"/>
</dbReference>
<evidence type="ECO:0000259" key="2">
    <source>
        <dbReference type="Pfam" id="PF00975"/>
    </source>
</evidence>
<gene>
    <name evidence="3" type="ORF">AB5J56_01400</name>
</gene>
<protein>
    <submittedName>
        <fullName evidence="3">Thioesterase II family protein</fullName>
    </submittedName>
</protein>
<dbReference type="PANTHER" id="PTHR11487">
    <property type="entry name" value="THIOESTERASE"/>
    <property type="match status" value="1"/>
</dbReference>
<sequence>MGSRMEEDEAQRTRHGRVRLHCLGHAGAGVGSYRCWAASVGPGVEVAALPLPGRDSRRREQRVTDRAGLLADLLPTLLEAAREGPYALYGHSLGALVAYTLTRALADAGAPPPVLLAVGACPPPHASTALVGAADLPDEELLPLLGNLGSLPQGASASPGGLWRRSVLPVLRDDLRLARSLRAAALDTATGGSVDCPLVVVAGRDDPLAAPAALEHWQRWARGPIDLHTVAGDHFFADSPDLPRLLGRACSDRAAAGSRGGSR</sequence>
<comment type="similarity">
    <text evidence="1">Belongs to the thioesterase family.</text>
</comment>
<dbReference type="InterPro" id="IPR001031">
    <property type="entry name" value="Thioesterase"/>
</dbReference>
<evidence type="ECO:0000313" key="3">
    <source>
        <dbReference type="EMBL" id="XDQ23451.1"/>
    </source>
</evidence>
<dbReference type="AlphaFoldDB" id="A0AB39P144"/>